<reference evidence="1 2" key="1">
    <citation type="submission" date="2018-08" db="EMBL/GenBank/DDBJ databases">
        <authorList>
            <person name="Khan S.A."/>
        </authorList>
    </citation>
    <scope>NUCLEOTIDE SEQUENCE [LARGE SCALE GENOMIC DNA]</scope>
    <source>
        <strain evidence="1 2">GTF-13</strain>
    </source>
</reference>
<proteinExistence type="predicted"/>
<dbReference type="RefSeq" id="WP_125017130.1">
    <property type="nucleotide sequence ID" value="NZ_QWEZ01000002.1"/>
</dbReference>
<name>A0A3P3VJP1_9GAMM</name>
<dbReference type="Pfam" id="PF06988">
    <property type="entry name" value="NifT"/>
    <property type="match status" value="1"/>
</dbReference>
<organism evidence="1 2">
    <name type="scientific">Aestuariirhabdus litorea</name>
    <dbReference type="NCBI Taxonomy" id="2528527"/>
    <lineage>
        <taxon>Bacteria</taxon>
        <taxon>Pseudomonadati</taxon>
        <taxon>Pseudomonadota</taxon>
        <taxon>Gammaproteobacteria</taxon>
        <taxon>Oceanospirillales</taxon>
        <taxon>Aestuariirhabdaceae</taxon>
        <taxon>Aestuariirhabdus</taxon>
    </lineage>
</organism>
<evidence type="ECO:0000313" key="1">
    <source>
        <dbReference type="EMBL" id="RRJ82930.1"/>
    </source>
</evidence>
<gene>
    <name evidence="1" type="primary">nifT</name>
    <name evidence="1" type="ORF">D0544_13860</name>
</gene>
<dbReference type="InterPro" id="IPR024044">
    <property type="entry name" value="NifT/FixU_barrel-like_dom_sf"/>
</dbReference>
<evidence type="ECO:0000313" key="2">
    <source>
        <dbReference type="Proteomes" id="UP000280792"/>
    </source>
</evidence>
<sequence length="68" mass="7783">MPSVMLRENEGQLSLYIAKKDLEAMVVSLEHDSSDHWGGRIELDDGSAWYLDPMDKPKLPKTVRVRRA</sequence>
<dbReference type="EMBL" id="QWEZ01000002">
    <property type="protein sequence ID" value="RRJ82930.1"/>
    <property type="molecule type" value="Genomic_DNA"/>
</dbReference>
<keyword evidence="2" id="KW-1185">Reference proteome</keyword>
<dbReference type="GO" id="GO:0009399">
    <property type="term" value="P:nitrogen fixation"/>
    <property type="evidence" value="ECO:0007669"/>
    <property type="project" value="InterPro"/>
</dbReference>
<dbReference type="Proteomes" id="UP000280792">
    <property type="component" value="Unassembled WGS sequence"/>
</dbReference>
<dbReference type="AlphaFoldDB" id="A0A3P3VJP1"/>
<comment type="caution">
    <text evidence="1">The sequence shown here is derived from an EMBL/GenBank/DDBJ whole genome shotgun (WGS) entry which is preliminary data.</text>
</comment>
<dbReference type="NCBIfam" id="TIGR02934">
    <property type="entry name" value="nifT_nitrog"/>
    <property type="match status" value="1"/>
</dbReference>
<reference evidence="1 2" key="2">
    <citation type="submission" date="2018-12" db="EMBL/GenBank/DDBJ databases">
        <title>Simiduia agarivorans gen. nov., sp. nov., a marine, agarolytic bacterium isolated from shallow coastal water from Keelung, Taiwan.</title>
        <authorList>
            <person name="Shieh W.Y."/>
        </authorList>
    </citation>
    <scope>NUCLEOTIDE SEQUENCE [LARGE SCALE GENOMIC DNA]</scope>
    <source>
        <strain evidence="1 2">GTF-13</strain>
    </source>
</reference>
<protein>
    <submittedName>
        <fullName evidence="1">Putative nitrogen fixation protein NifT</fullName>
    </submittedName>
</protein>
<dbReference type="Gene3D" id="2.40.50.240">
    <property type="entry name" value="NifT/FixU-like"/>
    <property type="match status" value="1"/>
</dbReference>
<accession>A0A3P3VJP1</accession>
<dbReference type="SUPFAM" id="SSF159203">
    <property type="entry name" value="NifT/FixU-like"/>
    <property type="match status" value="1"/>
</dbReference>
<dbReference type="InterPro" id="IPR009727">
    <property type="entry name" value="NifT"/>
</dbReference>